<dbReference type="InterPro" id="IPR003917">
    <property type="entry name" value="NADH_UbQ_OxRdtase_chain2"/>
</dbReference>
<evidence type="ECO:0000256" key="3">
    <source>
        <dbReference type="ARBA" id="ARBA00007012"/>
    </source>
</evidence>
<dbReference type="PANTHER" id="PTHR46552">
    <property type="entry name" value="NADH-UBIQUINONE OXIDOREDUCTASE CHAIN 2"/>
    <property type="match status" value="1"/>
</dbReference>
<dbReference type="InterPro" id="IPR001750">
    <property type="entry name" value="ND/Mrp_TM"/>
</dbReference>
<evidence type="ECO:0000256" key="16">
    <source>
        <dbReference type="ARBA" id="ARBA00023136"/>
    </source>
</evidence>
<evidence type="ECO:0000256" key="10">
    <source>
        <dbReference type="ARBA" id="ARBA00022967"/>
    </source>
</evidence>
<feature type="transmembrane region" description="Helical" evidence="18">
    <location>
        <begin position="227"/>
        <end position="252"/>
    </location>
</feature>
<dbReference type="EMBL" id="KX087337">
    <property type="protein sequence ID" value="ARH54572.1"/>
    <property type="molecule type" value="Genomic_DNA"/>
</dbReference>
<evidence type="ECO:0000256" key="2">
    <source>
        <dbReference type="ARBA" id="ARBA00004448"/>
    </source>
</evidence>
<evidence type="ECO:0000256" key="6">
    <source>
        <dbReference type="ARBA" id="ARBA00022448"/>
    </source>
</evidence>
<dbReference type="PANTHER" id="PTHR46552:SF1">
    <property type="entry name" value="NADH-UBIQUINONE OXIDOREDUCTASE CHAIN 2"/>
    <property type="match status" value="1"/>
</dbReference>
<comment type="function">
    <text evidence="18">Core subunit of the mitochondrial membrane respiratory chain NADH dehydrogenase (Complex I) which catalyzes electron transfer from NADH through the respiratory chain, using ubiquinone as an electron acceptor. Essential for the catalytic activity and assembly of complex I.</text>
</comment>
<keyword evidence="7 18" id="KW-0679">Respiratory chain</keyword>
<gene>
    <name evidence="20" type="primary">nad2</name>
</gene>
<geneLocation type="mitochondrion" evidence="20"/>
<name>A0A343C3H9_PLAAL</name>
<dbReference type="Pfam" id="PF00361">
    <property type="entry name" value="Proton_antipo_M"/>
    <property type="match status" value="1"/>
</dbReference>
<dbReference type="GO" id="GO:0008137">
    <property type="term" value="F:NADH dehydrogenase (ubiquinone) activity"/>
    <property type="evidence" value="ECO:0007669"/>
    <property type="project" value="UniProtKB-EC"/>
</dbReference>
<keyword evidence="9 18" id="KW-0999">Mitochondrion inner membrane</keyword>
<evidence type="ECO:0000256" key="11">
    <source>
        <dbReference type="ARBA" id="ARBA00022982"/>
    </source>
</evidence>
<evidence type="ECO:0000256" key="12">
    <source>
        <dbReference type="ARBA" id="ARBA00022989"/>
    </source>
</evidence>
<evidence type="ECO:0000256" key="8">
    <source>
        <dbReference type="ARBA" id="ARBA00022692"/>
    </source>
</evidence>
<evidence type="ECO:0000256" key="9">
    <source>
        <dbReference type="ARBA" id="ARBA00022792"/>
    </source>
</evidence>
<accession>A0A343C3H9</accession>
<keyword evidence="15 18" id="KW-0496">Mitochondrion</keyword>
<keyword evidence="6" id="KW-0813">Transport</keyword>
<dbReference type="AlphaFoldDB" id="A0A343C3H9"/>
<dbReference type="InterPro" id="IPR050175">
    <property type="entry name" value="Complex_I_Subunit_2"/>
</dbReference>
<keyword evidence="8 18" id="KW-0812">Transmembrane</keyword>
<proteinExistence type="inferred from homology"/>
<reference evidence="20" key="1">
    <citation type="submission" date="2016-04" db="EMBL/GenBank/DDBJ databases">
        <title>Mitochondria of beetle species.</title>
        <authorList>
            <person name="Hunter A."/>
            <person name="Moriniere J."/>
            <person name="Tang P."/>
            <person name="Linard B."/>
            <person name="Crampton-Platt A."/>
            <person name="Vogler A.P."/>
        </authorList>
    </citation>
    <scope>NUCLEOTIDE SEQUENCE</scope>
</reference>
<evidence type="ECO:0000256" key="5">
    <source>
        <dbReference type="ARBA" id="ARBA00021008"/>
    </source>
</evidence>
<evidence type="ECO:0000256" key="1">
    <source>
        <dbReference type="ARBA" id="ARBA00003257"/>
    </source>
</evidence>
<keyword evidence="11 18" id="KW-0249">Electron transport</keyword>
<comment type="similarity">
    <text evidence="3 18">Belongs to the complex I subunit 2 family.</text>
</comment>
<keyword evidence="13 18" id="KW-0520">NAD</keyword>
<protein>
    <recommendedName>
        <fullName evidence="5 18">NADH-ubiquinone oxidoreductase chain 2</fullName>
        <ecNumber evidence="4 18">7.1.1.2</ecNumber>
    </recommendedName>
</protein>
<evidence type="ECO:0000256" key="17">
    <source>
        <dbReference type="ARBA" id="ARBA00049551"/>
    </source>
</evidence>
<evidence type="ECO:0000313" key="20">
    <source>
        <dbReference type="EMBL" id="ARH54572.1"/>
    </source>
</evidence>
<dbReference type="GO" id="GO:0006120">
    <property type="term" value="P:mitochondrial electron transport, NADH to ubiquinone"/>
    <property type="evidence" value="ECO:0007669"/>
    <property type="project" value="InterPro"/>
</dbReference>
<feature type="transmembrane region" description="Helical" evidence="18">
    <location>
        <begin position="6"/>
        <end position="27"/>
    </location>
</feature>
<keyword evidence="10 18" id="KW-1278">Translocase</keyword>
<feature type="transmembrane region" description="Helical" evidence="18">
    <location>
        <begin position="48"/>
        <end position="70"/>
    </location>
</feature>
<evidence type="ECO:0000256" key="14">
    <source>
        <dbReference type="ARBA" id="ARBA00023075"/>
    </source>
</evidence>
<comment type="function">
    <text evidence="1">Core subunit of the mitochondrial membrane respiratory chain NADH dehydrogenase (Complex I) that is believed to belong to the minimal assembly required for catalysis. Complex I functions in the transfer of electrons from NADH to the respiratory chain. The immediate electron acceptor for the enzyme is believed to be ubiquinone.</text>
</comment>
<feature type="domain" description="NADH:quinone oxidoreductase/Mrp antiporter transmembrane" evidence="19">
    <location>
        <begin position="19"/>
        <end position="276"/>
    </location>
</feature>
<evidence type="ECO:0000256" key="4">
    <source>
        <dbReference type="ARBA" id="ARBA00012944"/>
    </source>
</evidence>
<feature type="transmembrane region" description="Helical" evidence="18">
    <location>
        <begin position="264"/>
        <end position="285"/>
    </location>
</feature>
<feature type="transmembrane region" description="Helical" evidence="18">
    <location>
        <begin position="185"/>
        <end position="206"/>
    </location>
</feature>
<feature type="transmembrane region" description="Helical" evidence="18">
    <location>
        <begin position="306"/>
        <end position="325"/>
    </location>
</feature>
<dbReference type="GO" id="GO:0005743">
    <property type="term" value="C:mitochondrial inner membrane"/>
    <property type="evidence" value="ECO:0007669"/>
    <property type="project" value="UniProtKB-SubCell"/>
</dbReference>
<evidence type="ECO:0000256" key="15">
    <source>
        <dbReference type="ARBA" id="ARBA00023128"/>
    </source>
</evidence>
<comment type="subcellular location">
    <subcellularLocation>
        <location evidence="2 18">Mitochondrion inner membrane</location>
        <topology evidence="2 18">Multi-pass membrane protein</topology>
    </subcellularLocation>
</comment>
<keyword evidence="12 18" id="KW-1133">Transmembrane helix</keyword>
<keyword evidence="14 18" id="KW-0830">Ubiquinone</keyword>
<evidence type="ECO:0000256" key="13">
    <source>
        <dbReference type="ARBA" id="ARBA00023027"/>
    </source>
</evidence>
<feature type="transmembrane region" description="Helical" evidence="18">
    <location>
        <begin position="125"/>
        <end position="151"/>
    </location>
</feature>
<evidence type="ECO:0000256" key="7">
    <source>
        <dbReference type="ARBA" id="ARBA00022660"/>
    </source>
</evidence>
<dbReference type="PRINTS" id="PR01436">
    <property type="entry name" value="NADHDHGNASE2"/>
</dbReference>
<evidence type="ECO:0000259" key="19">
    <source>
        <dbReference type="Pfam" id="PF00361"/>
    </source>
</evidence>
<comment type="catalytic activity">
    <reaction evidence="17 18">
        <text>a ubiquinone + NADH + 5 H(+)(in) = a ubiquinol + NAD(+) + 4 H(+)(out)</text>
        <dbReference type="Rhea" id="RHEA:29091"/>
        <dbReference type="Rhea" id="RHEA-COMP:9565"/>
        <dbReference type="Rhea" id="RHEA-COMP:9566"/>
        <dbReference type="ChEBI" id="CHEBI:15378"/>
        <dbReference type="ChEBI" id="CHEBI:16389"/>
        <dbReference type="ChEBI" id="CHEBI:17976"/>
        <dbReference type="ChEBI" id="CHEBI:57540"/>
        <dbReference type="ChEBI" id="CHEBI:57945"/>
        <dbReference type="EC" id="7.1.1.2"/>
    </reaction>
</comment>
<evidence type="ECO:0000256" key="18">
    <source>
        <dbReference type="RuleBase" id="RU003403"/>
    </source>
</evidence>
<dbReference type="EC" id="7.1.1.2" evidence="4 18"/>
<sequence length="328" mass="38145">MLFFNTLILGTLISISSFSWLSMWMGLEINLLSIIPLMNSKNIFCSEALMKYFISQTFASLIFLFSMIIITNMDNFSSPINFMMTVLDSSLLMKMGAAPFHYWFPQVMEGLNWNLSLLMLTWQKIAPFILLSYNITLSSLMIFIIISSSFIGSIMGLNQISVRKILTFSSINHLSWMIAACQTSLSLWFLYFIIYSLISFNIIILFKKFNIFYIKQLISKLNSNKNIKFFFLTNFLSLGGLPPFLGFLPKWFTINTLMNQNLKILSLILIIFSLITLFFYLRMNLSSFIILHNEYLNLNLKFNKTLIIMFNFLNIFSLYLVTLIFNVS</sequence>
<organism evidence="20">
    <name type="scientific">Platystomos albinus</name>
    <name type="common">Fungus weevil</name>
    <name type="synonym">Anthribus albinus</name>
    <dbReference type="NCBI Taxonomy" id="197009"/>
    <lineage>
        <taxon>Eukaryota</taxon>
        <taxon>Metazoa</taxon>
        <taxon>Ecdysozoa</taxon>
        <taxon>Arthropoda</taxon>
        <taxon>Hexapoda</taxon>
        <taxon>Insecta</taxon>
        <taxon>Pterygota</taxon>
        <taxon>Neoptera</taxon>
        <taxon>Endopterygota</taxon>
        <taxon>Coleoptera</taxon>
        <taxon>Polyphaga</taxon>
        <taxon>Cucujiformia</taxon>
        <taxon>Anthribidae</taxon>
        <taxon>Anthribinae</taxon>
        <taxon>Platystomini</taxon>
        <taxon>Platystomos</taxon>
    </lineage>
</organism>
<keyword evidence="16 18" id="KW-0472">Membrane</keyword>